<reference evidence="7" key="2">
    <citation type="journal article" date="2023" name="Microbiol Resour">
        <title>Decontamination and Annotation of the Draft Genome Sequence of the Oomycete Lagenidium giganteum ARSEF 373.</title>
        <authorList>
            <person name="Morgan W.R."/>
            <person name="Tartar A."/>
        </authorList>
    </citation>
    <scope>NUCLEOTIDE SEQUENCE</scope>
    <source>
        <strain evidence="7">ARSEF 373</strain>
    </source>
</reference>
<keyword evidence="3" id="KW-0862">Zinc</keyword>
<evidence type="ECO:0000256" key="5">
    <source>
        <dbReference type="SAM" id="MobiDB-lite"/>
    </source>
</evidence>
<dbReference type="AlphaFoldDB" id="A0AAV2YQX7"/>
<dbReference type="InterPro" id="IPR017455">
    <property type="entry name" value="Znf_FYVE-rel"/>
</dbReference>
<dbReference type="Proteomes" id="UP001146120">
    <property type="component" value="Unassembled WGS sequence"/>
</dbReference>
<dbReference type="Gene3D" id="3.30.40.10">
    <property type="entry name" value="Zinc/RING finger domain, C3HC4 (zinc finger)"/>
    <property type="match status" value="1"/>
</dbReference>
<evidence type="ECO:0000313" key="7">
    <source>
        <dbReference type="EMBL" id="DAZ96198.1"/>
    </source>
</evidence>
<organism evidence="7 8">
    <name type="scientific">Lagenidium giganteum</name>
    <dbReference type="NCBI Taxonomy" id="4803"/>
    <lineage>
        <taxon>Eukaryota</taxon>
        <taxon>Sar</taxon>
        <taxon>Stramenopiles</taxon>
        <taxon>Oomycota</taxon>
        <taxon>Peronosporomycetes</taxon>
        <taxon>Pythiales</taxon>
        <taxon>Pythiaceae</taxon>
    </lineage>
</organism>
<evidence type="ECO:0000256" key="2">
    <source>
        <dbReference type="ARBA" id="ARBA00022771"/>
    </source>
</evidence>
<evidence type="ECO:0000259" key="6">
    <source>
        <dbReference type="PROSITE" id="PS50178"/>
    </source>
</evidence>
<dbReference type="Gene3D" id="3.30.450.40">
    <property type="match status" value="1"/>
</dbReference>
<name>A0AAV2YQX7_9STRA</name>
<dbReference type="InterPro" id="IPR013083">
    <property type="entry name" value="Znf_RING/FYVE/PHD"/>
</dbReference>
<evidence type="ECO:0000313" key="8">
    <source>
        <dbReference type="Proteomes" id="UP001146120"/>
    </source>
</evidence>
<dbReference type="GO" id="GO:0008270">
    <property type="term" value="F:zinc ion binding"/>
    <property type="evidence" value="ECO:0007669"/>
    <property type="project" value="UniProtKB-KW"/>
</dbReference>
<keyword evidence="8" id="KW-1185">Reference proteome</keyword>
<dbReference type="PANTHER" id="PTHR43102">
    <property type="entry name" value="SLR1143 PROTEIN"/>
    <property type="match status" value="1"/>
</dbReference>
<proteinExistence type="predicted"/>
<feature type="region of interest" description="Disordered" evidence="5">
    <location>
        <begin position="17"/>
        <end position="42"/>
    </location>
</feature>
<dbReference type="Pfam" id="PF01363">
    <property type="entry name" value="FYVE"/>
    <property type="match status" value="1"/>
</dbReference>
<feature type="region of interest" description="Disordered" evidence="5">
    <location>
        <begin position="346"/>
        <end position="368"/>
    </location>
</feature>
<keyword evidence="2 4" id="KW-0863">Zinc-finger</keyword>
<feature type="compositionally biased region" description="Polar residues" evidence="5">
    <location>
        <begin position="612"/>
        <end position="632"/>
    </location>
</feature>
<evidence type="ECO:0000256" key="3">
    <source>
        <dbReference type="ARBA" id="ARBA00022833"/>
    </source>
</evidence>
<feature type="compositionally biased region" description="Polar residues" evidence="5">
    <location>
        <begin position="354"/>
        <end position="366"/>
    </location>
</feature>
<feature type="compositionally biased region" description="Polar residues" evidence="5">
    <location>
        <begin position="21"/>
        <end position="35"/>
    </location>
</feature>
<evidence type="ECO:0000256" key="1">
    <source>
        <dbReference type="ARBA" id="ARBA00022723"/>
    </source>
</evidence>
<dbReference type="PANTHER" id="PTHR43102:SF2">
    <property type="entry name" value="GAF DOMAIN-CONTAINING PROTEIN"/>
    <property type="match status" value="1"/>
</dbReference>
<dbReference type="InterPro" id="IPR029016">
    <property type="entry name" value="GAF-like_dom_sf"/>
</dbReference>
<dbReference type="EMBL" id="DAKRPA010000175">
    <property type="protein sequence ID" value="DAZ96198.1"/>
    <property type="molecule type" value="Genomic_DNA"/>
</dbReference>
<sequence>LHKIERAAQLRARDLLRRTGEQATAPTQLNSIQPDTTRRRATSNVTAVQMGGSGKVPPVQHMYFLEGGLLVVNNLLKTDQWVHDDERTHCNVCVQQFLPFRRRHHCRTCGEVVCGGCSSHRKIHLTDVNVECATRVCTFCMIRATDASINANECAVRETISMNQKTPVLPQRRKHMSMMSMDSELTDGSVKKSARLEIVRNSTIMTTESDPTLNLLVAMVARTLECPVAFVGILDDKNLLLKASVGWDKTHIPRDECVCSLTMLQERTIIASDTNQDKHFVATNLAINGALIRADCGAAIGMLGQCIGTICAIDVVLHPDTTSSIKSTLEAVANITSEVLEQRVDGTAKVSDARSASESGSDSTLADPNPLYRNFNALDCLSDNSSSTTTISNYNQSNYIVSPRESSIAMMLPSVPSEYSEKICTSINAFQYLLSSAWNERTGDGDVKGFECIKAGRLFTKSCLNVHGDCSTVINQILNYEDARVYQRICSRVTRRYQLNHQTWMDEICFQEVMTGADAFEVRVLSHWRQYPDGSNIIIATNGARLYEADERDLLFGWFIAPLSHDGNTVSVSCILAQPIENQTQEVNLSVDLMVRLQSVLPAVIARPRMSSDASNPSSTDTSGSDNQRSHEANSSILEITSSVSDSGIPSDSSSLACSYRLLAVRTAHHEVSQVSHLNQNERMMLDLLDKTISTQEVLAAQQHMMANVMGYHGTQLQRISSAIQRVETMLADNGKKLKRAPAPTTDVPLHLRHSLS</sequence>
<feature type="region of interest" description="Disordered" evidence="5">
    <location>
        <begin position="608"/>
        <end position="632"/>
    </location>
</feature>
<accession>A0AAV2YQX7</accession>
<comment type="caution">
    <text evidence="7">The sequence shown here is derived from an EMBL/GenBank/DDBJ whole genome shotgun (WGS) entry which is preliminary data.</text>
</comment>
<reference evidence="7" key="1">
    <citation type="submission" date="2022-11" db="EMBL/GenBank/DDBJ databases">
        <authorList>
            <person name="Morgan W.R."/>
            <person name="Tartar A."/>
        </authorList>
    </citation>
    <scope>NUCLEOTIDE SEQUENCE</scope>
    <source>
        <strain evidence="7">ARSEF 373</strain>
    </source>
</reference>
<feature type="non-terminal residue" evidence="7">
    <location>
        <position position="1"/>
    </location>
</feature>
<protein>
    <recommendedName>
        <fullName evidence="6">FYVE-type domain-containing protein</fullName>
    </recommendedName>
</protein>
<dbReference type="InterPro" id="IPR011011">
    <property type="entry name" value="Znf_FYVE_PHD"/>
</dbReference>
<feature type="domain" description="FYVE-type" evidence="6">
    <location>
        <begin position="84"/>
        <end position="145"/>
    </location>
</feature>
<evidence type="ECO:0000256" key="4">
    <source>
        <dbReference type="PROSITE-ProRule" id="PRU00091"/>
    </source>
</evidence>
<dbReference type="SUPFAM" id="SSF57903">
    <property type="entry name" value="FYVE/PHD zinc finger"/>
    <property type="match status" value="1"/>
</dbReference>
<gene>
    <name evidence="7" type="ORF">N0F65_012388</name>
</gene>
<dbReference type="PROSITE" id="PS50178">
    <property type="entry name" value="ZF_FYVE"/>
    <property type="match status" value="1"/>
</dbReference>
<dbReference type="InterPro" id="IPR000306">
    <property type="entry name" value="Znf_FYVE"/>
</dbReference>
<keyword evidence="1" id="KW-0479">Metal-binding</keyword>
<dbReference type="SUPFAM" id="SSF55781">
    <property type="entry name" value="GAF domain-like"/>
    <property type="match status" value="1"/>
</dbReference>
<dbReference type="SMART" id="SM00064">
    <property type="entry name" value="FYVE"/>
    <property type="match status" value="1"/>
</dbReference>